<organism evidence="2 3">
    <name type="scientific">Zobellella taiwanensis</name>
    <dbReference type="NCBI Taxonomy" id="347535"/>
    <lineage>
        <taxon>Bacteria</taxon>
        <taxon>Pseudomonadati</taxon>
        <taxon>Pseudomonadota</taxon>
        <taxon>Gammaproteobacteria</taxon>
        <taxon>Aeromonadales</taxon>
        <taxon>Aeromonadaceae</taxon>
        <taxon>Zobellella</taxon>
    </lineage>
</organism>
<dbReference type="AlphaFoldDB" id="A0A2P7R9W7"/>
<reference evidence="2 3" key="1">
    <citation type="submission" date="2018-03" db="EMBL/GenBank/DDBJ databases">
        <title>The draft genome of Zobellella taiwanensis JCM 13381.</title>
        <authorList>
            <person name="Liu L."/>
            <person name="Li L."/>
            <person name="Wang T."/>
            <person name="Zhang X."/>
            <person name="Liang L."/>
        </authorList>
    </citation>
    <scope>NUCLEOTIDE SEQUENCE [LARGE SCALE GENOMIC DNA]</scope>
    <source>
        <strain evidence="2 3">JCM 13381</strain>
    </source>
</reference>
<gene>
    <name evidence="2" type="ORF">C7I36_03410</name>
</gene>
<name>A0A2P7R9W7_9GAMM</name>
<comment type="caution">
    <text evidence="2">The sequence shown here is derived from an EMBL/GenBank/DDBJ whole genome shotgun (WGS) entry which is preliminary data.</text>
</comment>
<dbReference type="RefSeq" id="WP_106452325.1">
    <property type="nucleotide sequence ID" value="NZ_PXYH01000003.1"/>
</dbReference>
<proteinExistence type="predicted"/>
<keyword evidence="3" id="KW-1185">Reference proteome</keyword>
<feature type="signal peptide" evidence="1">
    <location>
        <begin position="1"/>
        <end position="22"/>
    </location>
</feature>
<dbReference type="Proteomes" id="UP000242181">
    <property type="component" value="Unassembled WGS sequence"/>
</dbReference>
<protein>
    <submittedName>
        <fullName evidence="2">Uncharacterized protein</fullName>
    </submittedName>
</protein>
<accession>A0A2P7R9W7</accession>
<evidence type="ECO:0000313" key="3">
    <source>
        <dbReference type="Proteomes" id="UP000242181"/>
    </source>
</evidence>
<feature type="chain" id="PRO_5015126193" evidence="1">
    <location>
        <begin position="23"/>
        <end position="82"/>
    </location>
</feature>
<dbReference type="PROSITE" id="PS51257">
    <property type="entry name" value="PROKAR_LIPOPROTEIN"/>
    <property type="match status" value="1"/>
</dbReference>
<sequence length="82" mass="8568">MRALFSMLLAGVLMLGSGGVLASSCPAHMAAIDARLAENPVLSEEEAARVAELRAEGEARHLAGDHAESMRLLAEAEKILGI</sequence>
<dbReference type="OrthoDB" id="8480939at2"/>
<evidence type="ECO:0000256" key="1">
    <source>
        <dbReference type="SAM" id="SignalP"/>
    </source>
</evidence>
<keyword evidence="1" id="KW-0732">Signal</keyword>
<dbReference type="EMBL" id="PXYH01000003">
    <property type="protein sequence ID" value="PSJ46962.1"/>
    <property type="molecule type" value="Genomic_DNA"/>
</dbReference>
<evidence type="ECO:0000313" key="2">
    <source>
        <dbReference type="EMBL" id="PSJ46962.1"/>
    </source>
</evidence>